<evidence type="ECO:0000256" key="1">
    <source>
        <dbReference type="SAM" id="MobiDB-lite"/>
    </source>
</evidence>
<organism evidence="2 3">
    <name type="scientific">Candidatus Magnetaquiglobus chichijimensis</name>
    <dbReference type="NCBI Taxonomy" id="3141448"/>
    <lineage>
        <taxon>Bacteria</taxon>
        <taxon>Pseudomonadati</taxon>
        <taxon>Pseudomonadota</taxon>
        <taxon>Magnetococcia</taxon>
        <taxon>Magnetococcales</taxon>
        <taxon>Candidatus Magnetaquicoccaceae</taxon>
        <taxon>Candidatus Magnetaquiglobus</taxon>
    </lineage>
</organism>
<sequence>MNGPSKMSTLTTCKDITSTISLPESEGGPTHCGSPAGQTTGRSGPALVRANLSPRQAKEQGLLTSGTSGQPGIGSLSSVVLTQSLASRLAADLGRNGSILYSATWKYLVTPAGRRLFRLAVSVPRTSGKGCSGWPMSGWSTPAARDYRHANRMSYQDRGGGRKGEQLNNQAVHASGNHANGSFAETEEAGQLNPEFVRWLMGYPAEWGRCAGMVTPLSPTRGAVHSSDGGVMLERCHSQEGRNFLLFGPAILKRVVTCCQESRHFTNLAGTGSAQVLEVPAEIV</sequence>
<evidence type="ECO:0000313" key="3">
    <source>
        <dbReference type="Proteomes" id="UP001628193"/>
    </source>
</evidence>
<proteinExistence type="predicted"/>
<evidence type="ECO:0000313" key="2">
    <source>
        <dbReference type="EMBL" id="GAB0057407.1"/>
    </source>
</evidence>
<gene>
    <name evidence="2" type="ORF">SIID45300_01735</name>
</gene>
<dbReference type="EMBL" id="BAAFGK010000004">
    <property type="protein sequence ID" value="GAB0057407.1"/>
    <property type="molecule type" value="Genomic_DNA"/>
</dbReference>
<accession>A0ABQ0C944</accession>
<name>A0ABQ0C944_9PROT</name>
<protein>
    <submittedName>
        <fullName evidence="2">Uncharacterized protein</fullName>
    </submittedName>
</protein>
<keyword evidence="3" id="KW-1185">Reference proteome</keyword>
<feature type="region of interest" description="Disordered" evidence="1">
    <location>
        <begin position="20"/>
        <end position="44"/>
    </location>
</feature>
<comment type="caution">
    <text evidence="2">The sequence shown here is derived from an EMBL/GenBank/DDBJ whole genome shotgun (WGS) entry which is preliminary data.</text>
</comment>
<dbReference type="Proteomes" id="UP001628193">
    <property type="component" value="Unassembled WGS sequence"/>
</dbReference>
<reference evidence="2 3" key="1">
    <citation type="submission" date="2024-09" db="EMBL/GenBank/DDBJ databases">
        <title>Draft genome sequence of Candidatus Magnetaquicoccaceae bacterium FCR-1.</title>
        <authorList>
            <person name="Shimoshige H."/>
            <person name="Shimamura S."/>
            <person name="Taoka A."/>
            <person name="Kobayashi H."/>
            <person name="Maekawa T."/>
        </authorList>
    </citation>
    <scope>NUCLEOTIDE SEQUENCE [LARGE SCALE GENOMIC DNA]</scope>
    <source>
        <strain evidence="2 3">FCR-1</strain>
    </source>
</reference>